<dbReference type="PANTHER" id="PTHR24373">
    <property type="entry name" value="SLIT RELATED LEUCINE-RICH REPEAT NEURONAL PROTEIN"/>
    <property type="match status" value="1"/>
</dbReference>
<evidence type="ECO:0000256" key="1">
    <source>
        <dbReference type="ARBA" id="ARBA00022614"/>
    </source>
</evidence>
<evidence type="ECO:0000256" key="2">
    <source>
        <dbReference type="ARBA" id="ARBA00022729"/>
    </source>
</evidence>
<dbReference type="InterPro" id="IPR001611">
    <property type="entry name" value="Leu-rich_rpt"/>
</dbReference>
<dbReference type="GO" id="GO:0005615">
    <property type="term" value="C:extracellular space"/>
    <property type="evidence" value="ECO:0007669"/>
    <property type="project" value="TreeGrafter"/>
</dbReference>
<keyword evidence="3" id="KW-0677">Repeat</keyword>
<protein>
    <submittedName>
        <fullName evidence="4">CSON010967 protein</fullName>
    </submittedName>
</protein>
<dbReference type="AlphaFoldDB" id="A0A336LLJ4"/>
<dbReference type="InterPro" id="IPR003591">
    <property type="entry name" value="Leu-rich_rpt_typical-subtyp"/>
</dbReference>
<dbReference type="InterPro" id="IPR032675">
    <property type="entry name" value="LRR_dom_sf"/>
</dbReference>
<reference evidence="4" key="1">
    <citation type="submission" date="2018-07" db="EMBL/GenBank/DDBJ databases">
        <authorList>
            <person name="Quirk P.G."/>
            <person name="Krulwich T.A."/>
        </authorList>
    </citation>
    <scope>NUCLEOTIDE SEQUENCE</scope>
</reference>
<dbReference type="PANTHER" id="PTHR24373:SF370">
    <property type="entry name" value="FISH-LIPS, ISOFORM E"/>
    <property type="match status" value="1"/>
</dbReference>
<sequence>MKTQSRNNKLQKSTEKYCHHSKMILTNMVQTTYQSSKTLLLLLFLLCIVCPIQSHYNQQQQQQQKIQGNISSSSSKISNVGVLTTATASTIVSRRKPIQQVYHVSSAIKNLCSKDRDMKLVCHCSPEDFIHIKATKADCWIFHDEFPEHDLNWLAFDTQLYIEDLKITVQRTGHLGYIPVQIMQKLKYLKTLDISYGQISDIPTYAFGNLTQIRQISLENNQIRYLFPYAFANHPDLEEISMEQNQITDIDKLAFVNVPSLMVLNMAKNNLTQIHDDVFADLRKLIDLRLESNAISLLTREMFKGLGNLRNLRLSYNNLNFIGDTVFAELWGLQELDLDNNNIEKISERAFDGLNVLRRLRLEDNKLLVLEQGVFTGVPALKYLDLSNNRLETITFVNILPLWDNLVNASSTLDLTENRLVCDCRLKWVFELRHKTKYDDMRQSLQRIECRYDGASNNQMVLSDNILLRQAPHGPNDDGQYEDEPAYDADLGRANVIQLVSFGEEQLPCPQRLIADPTELPLPRESIGMDLSWRSTDLDISCANFMRNSYNISLLLLCLISPILVSTLKSLLSLSCFNLHDYT</sequence>
<dbReference type="Pfam" id="PF00560">
    <property type="entry name" value="LRR_1"/>
    <property type="match status" value="1"/>
</dbReference>
<dbReference type="FunFam" id="3.80.10.10:FF:001164">
    <property type="entry name" value="GH01279p"/>
    <property type="match status" value="1"/>
</dbReference>
<dbReference type="VEuPathDB" id="VectorBase:CSON010967"/>
<dbReference type="InterPro" id="IPR050328">
    <property type="entry name" value="Dev_Immune_Receptor"/>
</dbReference>
<keyword evidence="1" id="KW-0433">Leucine-rich repeat</keyword>
<accession>A0A336LLJ4</accession>
<name>A0A336LLJ4_CULSO</name>
<organism evidence="4">
    <name type="scientific">Culicoides sonorensis</name>
    <name type="common">Biting midge</name>
    <dbReference type="NCBI Taxonomy" id="179676"/>
    <lineage>
        <taxon>Eukaryota</taxon>
        <taxon>Metazoa</taxon>
        <taxon>Ecdysozoa</taxon>
        <taxon>Arthropoda</taxon>
        <taxon>Hexapoda</taxon>
        <taxon>Insecta</taxon>
        <taxon>Pterygota</taxon>
        <taxon>Neoptera</taxon>
        <taxon>Endopterygota</taxon>
        <taxon>Diptera</taxon>
        <taxon>Nematocera</taxon>
        <taxon>Chironomoidea</taxon>
        <taxon>Ceratopogonidae</taxon>
        <taxon>Ceratopogoninae</taxon>
        <taxon>Culicoides</taxon>
        <taxon>Monoculicoides</taxon>
    </lineage>
</organism>
<keyword evidence="2" id="KW-0732">Signal</keyword>
<gene>
    <name evidence="4" type="primary">CSON010967</name>
</gene>
<evidence type="ECO:0000313" key="4">
    <source>
        <dbReference type="EMBL" id="SSX18826.1"/>
    </source>
</evidence>
<dbReference type="Pfam" id="PF13855">
    <property type="entry name" value="LRR_8"/>
    <property type="match status" value="2"/>
</dbReference>
<evidence type="ECO:0000256" key="3">
    <source>
        <dbReference type="ARBA" id="ARBA00022737"/>
    </source>
</evidence>
<dbReference type="GO" id="GO:0031012">
    <property type="term" value="C:extracellular matrix"/>
    <property type="evidence" value="ECO:0007669"/>
    <property type="project" value="TreeGrafter"/>
</dbReference>
<dbReference type="EMBL" id="UFQT01000045">
    <property type="protein sequence ID" value="SSX18826.1"/>
    <property type="molecule type" value="Genomic_DNA"/>
</dbReference>
<dbReference type="SMART" id="SM00369">
    <property type="entry name" value="LRR_TYP"/>
    <property type="match status" value="9"/>
</dbReference>
<dbReference type="PROSITE" id="PS51450">
    <property type="entry name" value="LRR"/>
    <property type="match status" value="3"/>
</dbReference>
<dbReference type="SUPFAM" id="SSF52058">
    <property type="entry name" value="L domain-like"/>
    <property type="match status" value="1"/>
</dbReference>
<proteinExistence type="predicted"/>
<dbReference type="Gene3D" id="3.80.10.10">
    <property type="entry name" value="Ribonuclease Inhibitor"/>
    <property type="match status" value="1"/>
</dbReference>